<reference evidence="1" key="1">
    <citation type="submission" date="2020-08" db="EMBL/GenBank/DDBJ databases">
        <title>Multicomponent nature underlies the extraordinary mechanical properties of spider dragline silk.</title>
        <authorList>
            <person name="Kono N."/>
            <person name="Nakamura H."/>
            <person name="Mori M."/>
            <person name="Yoshida Y."/>
            <person name="Ohtoshi R."/>
            <person name="Malay A.D."/>
            <person name="Moran D.A.P."/>
            <person name="Tomita M."/>
            <person name="Numata K."/>
            <person name="Arakawa K."/>
        </authorList>
    </citation>
    <scope>NUCLEOTIDE SEQUENCE</scope>
</reference>
<organism evidence="1 3">
    <name type="scientific">Nephila pilipes</name>
    <name type="common">Giant wood spider</name>
    <name type="synonym">Nephila maculata</name>
    <dbReference type="NCBI Taxonomy" id="299642"/>
    <lineage>
        <taxon>Eukaryota</taxon>
        <taxon>Metazoa</taxon>
        <taxon>Ecdysozoa</taxon>
        <taxon>Arthropoda</taxon>
        <taxon>Chelicerata</taxon>
        <taxon>Arachnida</taxon>
        <taxon>Araneae</taxon>
        <taxon>Araneomorphae</taxon>
        <taxon>Entelegynae</taxon>
        <taxon>Araneoidea</taxon>
        <taxon>Nephilidae</taxon>
        <taxon>Nephila</taxon>
    </lineage>
</organism>
<feature type="non-terminal residue" evidence="1">
    <location>
        <position position="37"/>
    </location>
</feature>
<dbReference type="AlphaFoldDB" id="A0A8X6UCB1"/>
<dbReference type="EMBL" id="BMAW01040532">
    <property type="protein sequence ID" value="GFU60038.1"/>
    <property type="molecule type" value="Genomic_DNA"/>
</dbReference>
<dbReference type="Proteomes" id="UP000887013">
    <property type="component" value="Unassembled WGS sequence"/>
</dbReference>
<accession>A0A8X6UCB1</accession>
<dbReference type="EMBL" id="BMAW01123405">
    <property type="protein sequence ID" value="GFU03122.1"/>
    <property type="molecule type" value="Genomic_DNA"/>
</dbReference>
<gene>
    <name evidence="2" type="ORF">NPIL_121511</name>
    <name evidence="1" type="ORF">NPIL_522641</name>
</gene>
<protein>
    <submittedName>
        <fullName evidence="1">Uncharacterized protein</fullName>
    </submittedName>
</protein>
<keyword evidence="3" id="KW-1185">Reference proteome</keyword>
<proteinExistence type="predicted"/>
<evidence type="ECO:0000313" key="1">
    <source>
        <dbReference type="EMBL" id="GFU03122.1"/>
    </source>
</evidence>
<name>A0A8X6UCB1_NEPPI</name>
<sequence>MLHLRRLLDLDLNQELDADLFVAVTCVMERVIVRSKG</sequence>
<evidence type="ECO:0000313" key="3">
    <source>
        <dbReference type="Proteomes" id="UP000887013"/>
    </source>
</evidence>
<comment type="caution">
    <text evidence="1">The sequence shown here is derived from an EMBL/GenBank/DDBJ whole genome shotgun (WGS) entry which is preliminary data.</text>
</comment>
<evidence type="ECO:0000313" key="2">
    <source>
        <dbReference type="EMBL" id="GFU60038.1"/>
    </source>
</evidence>